<dbReference type="PANTHER" id="PTHR37471">
    <property type="entry name" value="UNNAMED PRODUCT"/>
    <property type="match status" value="1"/>
</dbReference>
<comment type="caution">
    <text evidence="2">The sequence shown here is derived from an EMBL/GenBank/DDBJ whole genome shotgun (WGS) entry which is preliminary data.</text>
</comment>
<dbReference type="SUPFAM" id="SSF53474">
    <property type="entry name" value="alpha/beta-Hydrolases"/>
    <property type="match status" value="1"/>
</dbReference>
<evidence type="ECO:0000313" key="2">
    <source>
        <dbReference type="EMBL" id="GFH53470.1"/>
    </source>
</evidence>
<proteinExistence type="predicted"/>
<dbReference type="EMBL" id="BLLK01000047">
    <property type="protein sequence ID" value="GFH53470.1"/>
    <property type="molecule type" value="Genomic_DNA"/>
</dbReference>
<reference evidence="2 3" key="1">
    <citation type="journal article" date="2021" name="Sci. Rep.">
        <title>The genome of the diatom Chaetoceros tenuissimus carries an ancient integrated fragment of an extant virus.</title>
        <authorList>
            <person name="Hongo Y."/>
            <person name="Kimura K."/>
            <person name="Takaki Y."/>
            <person name="Yoshida Y."/>
            <person name="Baba S."/>
            <person name="Kobayashi G."/>
            <person name="Nagasaki K."/>
            <person name="Hano T."/>
            <person name="Tomaru Y."/>
        </authorList>
    </citation>
    <scope>NUCLEOTIDE SEQUENCE [LARGE SCALE GENOMIC DNA]</scope>
    <source>
        <strain evidence="2 3">NIES-3715</strain>
    </source>
</reference>
<dbReference type="InterPro" id="IPR000073">
    <property type="entry name" value="AB_hydrolase_1"/>
</dbReference>
<keyword evidence="3" id="KW-1185">Reference proteome</keyword>
<name>A0AAD3CYX3_9STRA</name>
<gene>
    <name evidence="2" type="ORF">CTEN210_09946</name>
</gene>
<sequence>MRSSYSWSMTKPDYISFANILIQIQLFALSGERFTYAFQLTREKAIRSYSTELFLSYQSIAASLPKETSKEAQLLDRPRLRKTIPSGQNQLPLHIRIAKGIYEESLPWIVSFILPLLASFALQSNIPLWSHLFAETSFLIYCTHKMLNKLNVPTDIESPLRQWEDVANLVWQSQDNIDDRREFLMGWFYDKKFEKLRMEDAISYLAWMRYGLPLEYGVLTEEEISSLCEFDLPLLLDHVNDGKELPARMENESPLPFIRFNCEPLRYRHKSLLFYGVTHGANYIFQQMLKKSGFEFVPAKNADTDLSYWYRLPSAHDQNLSEKQESKPLVFIHGVGGLGFCNGLVQDLKDATASDNVPIVLIDLPHVSLRMYDEIPQIKAQTTAISQILDDINEKVGNFSHGKATLVGHSYGTVVMSWLVQSEPDRIGGCVFLDPICFQLHLKTTLFNFHLQRVDQHVQKGKPWSNPFALESLVNLAGTEMHTNYAMLRKFSWASNALWPTDLVSKGIPSKVLLSGSDEIVPVRDVERLFQDFSDHVETHTFENASHGDMFVDESMRSLALEKIISVMNLSRQIENDETKLGTKHELLLTDPVTV</sequence>
<feature type="domain" description="AB hydrolase-1" evidence="1">
    <location>
        <begin position="329"/>
        <end position="552"/>
    </location>
</feature>
<evidence type="ECO:0000259" key="1">
    <source>
        <dbReference type="Pfam" id="PF12697"/>
    </source>
</evidence>
<dbReference type="InterPro" id="IPR029058">
    <property type="entry name" value="AB_hydrolase_fold"/>
</dbReference>
<dbReference type="Proteomes" id="UP001054902">
    <property type="component" value="Unassembled WGS sequence"/>
</dbReference>
<dbReference type="AlphaFoldDB" id="A0AAD3CYX3"/>
<evidence type="ECO:0000313" key="3">
    <source>
        <dbReference type="Proteomes" id="UP001054902"/>
    </source>
</evidence>
<protein>
    <recommendedName>
        <fullName evidence="1">AB hydrolase-1 domain-containing protein</fullName>
    </recommendedName>
</protein>
<dbReference type="Pfam" id="PF12697">
    <property type="entry name" value="Abhydrolase_6"/>
    <property type="match status" value="1"/>
</dbReference>
<organism evidence="2 3">
    <name type="scientific">Chaetoceros tenuissimus</name>
    <dbReference type="NCBI Taxonomy" id="426638"/>
    <lineage>
        <taxon>Eukaryota</taxon>
        <taxon>Sar</taxon>
        <taxon>Stramenopiles</taxon>
        <taxon>Ochrophyta</taxon>
        <taxon>Bacillariophyta</taxon>
        <taxon>Coscinodiscophyceae</taxon>
        <taxon>Chaetocerotophycidae</taxon>
        <taxon>Chaetocerotales</taxon>
        <taxon>Chaetocerotaceae</taxon>
        <taxon>Chaetoceros</taxon>
    </lineage>
</organism>
<accession>A0AAD3CYX3</accession>
<dbReference type="PANTHER" id="PTHR37471:SF1">
    <property type="entry name" value="AB HYDROLASE-1 DOMAIN-CONTAINING PROTEIN"/>
    <property type="match status" value="1"/>
</dbReference>
<dbReference type="Gene3D" id="3.40.50.1820">
    <property type="entry name" value="alpha/beta hydrolase"/>
    <property type="match status" value="1"/>
</dbReference>